<name>M3FXX4_9ACTN</name>
<dbReference type="EMBL" id="KB405058">
    <property type="protein sequence ID" value="EMF57099.1"/>
    <property type="molecule type" value="Genomic_DNA"/>
</dbReference>
<proteinExistence type="predicted"/>
<gene>
    <name evidence="1" type="ORF">SBD_1635</name>
</gene>
<evidence type="ECO:0000313" key="2">
    <source>
        <dbReference type="Proteomes" id="UP000030760"/>
    </source>
</evidence>
<organism evidence="1 2">
    <name type="scientific">Streptomyces bottropensis ATCC 25435</name>
    <dbReference type="NCBI Taxonomy" id="1054862"/>
    <lineage>
        <taxon>Bacteria</taxon>
        <taxon>Bacillati</taxon>
        <taxon>Actinomycetota</taxon>
        <taxon>Actinomycetes</taxon>
        <taxon>Kitasatosporales</taxon>
        <taxon>Streptomycetaceae</taxon>
        <taxon>Streptomyces</taxon>
    </lineage>
</organism>
<sequence>MIPPVPPRGDSIRADMDDAVRLEVNDRLTMPAEHAGGAGGVDAWRDPLAVGAVSPIGAGLKTTDVSAHTRDCSTVSAPLPFRKLSASRRFGDRGVRRESSATARRGCDA</sequence>
<dbReference type="AlphaFoldDB" id="M3FXX4"/>
<reference evidence="2" key="1">
    <citation type="journal article" date="2013" name="Genome Announc.">
        <title>Draft Genome Sequence of Streptomyces bottropensis ATCC 25435, a Bottromycin-Producing Actinomycete.</title>
        <authorList>
            <person name="Zhang H."/>
            <person name="Zhou W."/>
            <person name="Zhuang Y."/>
            <person name="Liang X."/>
            <person name="Liu T."/>
        </authorList>
    </citation>
    <scope>NUCLEOTIDE SEQUENCE [LARGE SCALE GENOMIC DNA]</scope>
    <source>
        <strain evidence="2">ATCC 25435</strain>
    </source>
</reference>
<evidence type="ECO:0000313" key="1">
    <source>
        <dbReference type="EMBL" id="EMF57099.1"/>
    </source>
</evidence>
<protein>
    <submittedName>
        <fullName evidence="1">Uncharacterized protein</fullName>
    </submittedName>
</protein>
<dbReference type="Proteomes" id="UP000030760">
    <property type="component" value="Unassembled WGS sequence"/>
</dbReference>
<accession>M3FXX4</accession>